<evidence type="ECO:0000313" key="2">
    <source>
        <dbReference type="Proteomes" id="UP000675881"/>
    </source>
</evidence>
<sequence>MAFRGSTYTLNNPGNRKFLKEVELLAKFGPAMKQHVSRAESGAGSHEIYLGKRIQNELIESISSKIHEQIVYKVKISPNISSIILDCTPDLSNKEQLFVIVPVVSQEDVPYPKLRNFSWVLLL</sequence>
<dbReference type="PANTHER" id="PTHR45749:SF35">
    <property type="entry name" value="AC-LIKE TRANSPOSASE-RELATED"/>
    <property type="match status" value="1"/>
</dbReference>
<accession>A0A7R8D1E5</accession>
<organism evidence="1 2">
    <name type="scientific">Lepeophtheirus salmonis</name>
    <name type="common">Salmon louse</name>
    <name type="synonym">Caligus salmonis</name>
    <dbReference type="NCBI Taxonomy" id="72036"/>
    <lineage>
        <taxon>Eukaryota</taxon>
        <taxon>Metazoa</taxon>
        <taxon>Ecdysozoa</taxon>
        <taxon>Arthropoda</taxon>
        <taxon>Crustacea</taxon>
        <taxon>Multicrustacea</taxon>
        <taxon>Hexanauplia</taxon>
        <taxon>Copepoda</taxon>
        <taxon>Siphonostomatoida</taxon>
        <taxon>Caligidae</taxon>
        <taxon>Lepeophtheirus</taxon>
    </lineage>
</organism>
<protein>
    <submittedName>
        <fullName evidence="1">(salmon louse) hypothetical protein</fullName>
    </submittedName>
</protein>
<dbReference type="AlphaFoldDB" id="A0A7R8D1E5"/>
<evidence type="ECO:0000313" key="1">
    <source>
        <dbReference type="EMBL" id="CAF2968390.1"/>
    </source>
</evidence>
<reference evidence="1" key="1">
    <citation type="submission" date="2021-02" db="EMBL/GenBank/DDBJ databases">
        <authorList>
            <person name="Bekaert M."/>
        </authorList>
    </citation>
    <scope>NUCLEOTIDE SEQUENCE</scope>
    <source>
        <strain evidence="1">IoA-00</strain>
    </source>
</reference>
<keyword evidence="2" id="KW-1185">Reference proteome</keyword>
<dbReference type="PANTHER" id="PTHR45749">
    <property type="match status" value="1"/>
</dbReference>
<dbReference type="EMBL" id="HG994585">
    <property type="protein sequence ID" value="CAF2968390.1"/>
    <property type="molecule type" value="Genomic_DNA"/>
</dbReference>
<dbReference type="Proteomes" id="UP000675881">
    <property type="component" value="Chromosome 6"/>
</dbReference>
<name>A0A7R8D1E5_LEPSM</name>
<proteinExistence type="predicted"/>
<gene>
    <name evidence="1" type="ORF">LSAA_11645</name>
</gene>